<gene>
    <name evidence="1" type="ORF">METZ01_LOCUS123766</name>
</gene>
<organism evidence="1">
    <name type="scientific">marine metagenome</name>
    <dbReference type="NCBI Taxonomy" id="408172"/>
    <lineage>
        <taxon>unclassified sequences</taxon>
        <taxon>metagenomes</taxon>
        <taxon>ecological metagenomes</taxon>
    </lineage>
</organism>
<sequence>MSDIKICNPLLRIPLSLIIDDSCPVINKAYYWIQQRHDWRIRHRPNTQPSGWEVHYNRLSSMPNTIPADFTAKWGEWCGEQGIKGKFSIVPFPAGIGRVDQGFKGFPESELEKWLQVAKEVIWNNFDLTPEMLTHTRVVDLDTWQLTEAWEQGEWVDPPVDKLTEYIVAAMQLLKNVGIPCEGVTSPGAFGKQKEEAYSRAILDAALHVNNNPRPFYFLWLIHDQLPDVPIWQVEKNKGQAIASIVSCAGDWFGATGYDTADADLFLTEDLESGRLSAVLADERPCVLVGHWPCFYVNDEIGFQVLKTVKQRLDTYDPDGTKTIWMKNSEIGHYWMARRLSDIQPVPNDRQAEQIIHIETQFPTTNFTLSTGIVANRIQVNGLDLKQVQSRRNFRSGTYLIEAGKTYLAFELNQGQTTIFLLQ</sequence>
<protein>
    <submittedName>
        <fullName evidence="1">Uncharacterized protein</fullName>
    </submittedName>
</protein>
<accession>A0A381Y2I3</accession>
<evidence type="ECO:0000313" key="1">
    <source>
        <dbReference type="EMBL" id="SVA70912.1"/>
    </source>
</evidence>
<name>A0A381Y2I3_9ZZZZ</name>
<reference evidence="1" key="1">
    <citation type="submission" date="2018-05" db="EMBL/GenBank/DDBJ databases">
        <authorList>
            <person name="Lanie J.A."/>
            <person name="Ng W.-L."/>
            <person name="Kazmierczak K.M."/>
            <person name="Andrzejewski T.M."/>
            <person name="Davidsen T.M."/>
            <person name="Wayne K.J."/>
            <person name="Tettelin H."/>
            <person name="Glass J.I."/>
            <person name="Rusch D."/>
            <person name="Podicherti R."/>
            <person name="Tsui H.-C.T."/>
            <person name="Winkler M.E."/>
        </authorList>
    </citation>
    <scope>NUCLEOTIDE SEQUENCE</scope>
</reference>
<proteinExistence type="predicted"/>
<dbReference type="AlphaFoldDB" id="A0A381Y2I3"/>
<dbReference type="EMBL" id="UINC01017182">
    <property type="protein sequence ID" value="SVA70912.1"/>
    <property type="molecule type" value="Genomic_DNA"/>
</dbReference>